<dbReference type="GO" id="GO:0071939">
    <property type="term" value="P:vitamin A import into cell"/>
    <property type="evidence" value="ECO:0007669"/>
    <property type="project" value="TreeGrafter"/>
</dbReference>
<evidence type="ECO:0000256" key="4">
    <source>
        <dbReference type="ARBA" id="ARBA00022692"/>
    </source>
</evidence>
<sequence length="886" mass="103996">MREEHFTLSSVEKSWFQRKVYEWDPYFKFPNRIIATVVLCFFSLYLGGLLKYPGYQIAFTLWGYLIAHLAMFVGGLVFVYMVISPIRTYGFLHWLTDLIIVLANFFVVLAVMALQRMFLHMFFLQDKISSTDKDKPLALNNRKVFHNVNYFLFFFNVILGLMSCMMRLLKSSAVGLMLLSCIERAIMPQGFEILDKSYCTWLGMIITDHHHSNPVLLSFCHLMLHHTPRRVRAEEPPLLKSERPGRERALTRWFLMYTLVRNPKLILMRKQAVQSKTDTEFAFAWASQNVSSAPVNETILMHNCKTFENFFVPWSMLPSVFIILLLSFMERRKELCEYERRFPCLNGRFNFVIPVDFTGKKQNRWSYGFAFGVVTPFMINLMLNSTNLLNFPNYLKVLEVVIVALIVSIACLPLFTCLSTPHRLFGGVLGLIYSLSWFIALLWKLIFCREILASEGHQYHVWYLHSIPQLLCLAFLVCRFGSIIKKGVRSRMRNYSKQEEVMKYEYKHVQRLLRRPTEASVEKSWFQRKVYEWDPYFKFPNRIIATVVLCFLGLYMVITTEQTITSYYISYLEESSVMGNITTELIYITNTWYITTACATLSSLVHISHVLVYYRTHIKSLRAGERKYFPKMYKLNSVDGVVGFLKYPGYQIAFSVWGYVIVHIAMFMIGLMFVCLVILPIQIFGILLWLKWVAMSLANFLTLIGLMRLQCILGQIFFLQDKTSPTEKMKPLAIKNRKAFHNFNYFFFFFNMVLGLMNCLLRIIKSLAVGVMLVSRIERTIMPEGFETLDSSYCTWLGMIMADHHHSNPVLVCFCHLLLKHPSEDIQDEGYSRLHREPLEKNRVHIRWHLVYSLLRNPKLILLRKKHKQENDKDRELAYIWTVTNT</sequence>
<feature type="transmembrane region" description="Helical" evidence="8">
    <location>
        <begin position="660"/>
        <end position="690"/>
    </location>
</feature>
<keyword evidence="10" id="KW-1185">Reference proteome</keyword>
<feature type="transmembrane region" description="Helical" evidence="8">
    <location>
        <begin position="62"/>
        <end position="83"/>
    </location>
</feature>
<name>A0AAE0UI64_9TELE</name>
<feature type="transmembrane region" description="Helical" evidence="8">
    <location>
        <begin position="33"/>
        <end position="50"/>
    </location>
</feature>
<feature type="transmembrane region" description="Helical" evidence="8">
    <location>
        <begin position="635"/>
        <end position="654"/>
    </location>
</feature>
<dbReference type="GO" id="GO:0005886">
    <property type="term" value="C:plasma membrane"/>
    <property type="evidence" value="ECO:0007669"/>
    <property type="project" value="UniProtKB-SubCell"/>
</dbReference>
<accession>A0AAE0UI64</accession>
<comment type="subcellular location">
    <subcellularLocation>
        <location evidence="1">Cell membrane</location>
        <topology evidence="1">Multi-pass membrane protein</topology>
    </subcellularLocation>
</comment>
<feature type="transmembrane region" description="Helical" evidence="8">
    <location>
        <begin position="745"/>
        <end position="764"/>
    </location>
</feature>
<dbReference type="InterPro" id="IPR026612">
    <property type="entry name" value="STRA6-like"/>
</dbReference>
<feature type="transmembrane region" description="Helical" evidence="8">
    <location>
        <begin position="592"/>
        <end position="614"/>
    </location>
</feature>
<dbReference type="EMBL" id="JAUCMX010000029">
    <property type="protein sequence ID" value="KAK3507749.1"/>
    <property type="molecule type" value="Genomic_DNA"/>
</dbReference>
<keyword evidence="7" id="KW-0675">Receptor</keyword>
<gene>
    <name evidence="9" type="ORF">QTP70_035082</name>
</gene>
<evidence type="ECO:0000256" key="1">
    <source>
        <dbReference type="ARBA" id="ARBA00004651"/>
    </source>
</evidence>
<evidence type="ECO:0000256" key="7">
    <source>
        <dbReference type="ARBA" id="ARBA00023170"/>
    </source>
</evidence>
<organism evidence="9 10">
    <name type="scientific">Hemibagrus guttatus</name>
    <dbReference type="NCBI Taxonomy" id="175788"/>
    <lineage>
        <taxon>Eukaryota</taxon>
        <taxon>Metazoa</taxon>
        <taxon>Chordata</taxon>
        <taxon>Craniata</taxon>
        <taxon>Vertebrata</taxon>
        <taxon>Euteleostomi</taxon>
        <taxon>Actinopterygii</taxon>
        <taxon>Neopterygii</taxon>
        <taxon>Teleostei</taxon>
        <taxon>Ostariophysi</taxon>
        <taxon>Siluriformes</taxon>
        <taxon>Bagridae</taxon>
        <taxon>Hemibagrus</taxon>
    </lineage>
</organism>
<dbReference type="GO" id="GO:0034632">
    <property type="term" value="F:retinol transmembrane transporter activity"/>
    <property type="evidence" value="ECO:0007669"/>
    <property type="project" value="InterPro"/>
</dbReference>
<reference evidence="9" key="1">
    <citation type="submission" date="2023-06" db="EMBL/GenBank/DDBJ databases">
        <title>Male Hemibagrus guttatus genome.</title>
        <authorList>
            <person name="Bian C."/>
        </authorList>
    </citation>
    <scope>NUCLEOTIDE SEQUENCE</scope>
    <source>
        <strain evidence="9">Male_cb2023</strain>
        <tissue evidence="9">Muscle</tissue>
    </source>
</reference>
<evidence type="ECO:0000256" key="2">
    <source>
        <dbReference type="ARBA" id="ARBA00022448"/>
    </source>
</evidence>
<proteinExistence type="predicted"/>
<feature type="transmembrane region" description="Helical" evidence="8">
    <location>
        <begin position="466"/>
        <end position="484"/>
    </location>
</feature>
<feature type="transmembrane region" description="Helical" evidence="8">
    <location>
        <begin position="539"/>
        <end position="558"/>
    </location>
</feature>
<dbReference type="Proteomes" id="UP001274896">
    <property type="component" value="Unassembled WGS sequence"/>
</dbReference>
<dbReference type="AlphaFoldDB" id="A0AAE0UI64"/>
<keyword evidence="2" id="KW-0813">Transport</keyword>
<comment type="caution">
    <text evidence="9">The sequence shown here is derived from an EMBL/GenBank/DDBJ whole genome shotgun (WGS) entry which is preliminary data.</text>
</comment>
<dbReference type="GO" id="GO:0038023">
    <property type="term" value="F:signaling receptor activity"/>
    <property type="evidence" value="ECO:0007669"/>
    <property type="project" value="InterPro"/>
</dbReference>
<feature type="transmembrane region" description="Helical" evidence="8">
    <location>
        <begin position="365"/>
        <end position="383"/>
    </location>
</feature>
<keyword evidence="3" id="KW-1003">Cell membrane</keyword>
<feature type="transmembrane region" description="Helical" evidence="8">
    <location>
        <begin position="395"/>
        <end position="417"/>
    </location>
</feature>
<dbReference type="PANTHER" id="PTHR21444">
    <property type="entry name" value="COILED-COIL DOMAIN-CONTAINING PROTEIN 180"/>
    <property type="match status" value="1"/>
</dbReference>
<keyword evidence="6 8" id="KW-0472">Membrane</keyword>
<keyword evidence="5 8" id="KW-1133">Transmembrane helix</keyword>
<evidence type="ECO:0000256" key="5">
    <source>
        <dbReference type="ARBA" id="ARBA00022989"/>
    </source>
</evidence>
<keyword evidence="4 8" id="KW-0812">Transmembrane</keyword>
<feature type="transmembrane region" description="Helical" evidence="8">
    <location>
        <begin position="310"/>
        <end position="329"/>
    </location>
</feature>
<feature type="transmembrane region" description="Helical" evidence="8">
    <location>
        <begin position="424"/>
        <end position="446"/>
    </location>
</feature>
<feature type="transmembrane region" description="Helical" evidence="8">
    <location>
        <begin position="150"/>
        <end position="169"/>
    </location>
</feature>
<feature type="transmembrane region" description="Helical" evidence="8">
    <location>
        <begin position="89"/>
        <end position="114"/>
    </location>
</feature>
<dbReference type="Pfam" id="PF14752">
    <property type="entry name" value="RBP_receptor"/>
    <property type="match status" value="2"/>
</dbReference>
<evidence type="ECO:0000313" key="10">
    <source>
        <dbReference type="Proteomes" id="UP001274896"/>
    </source>
</evidence>
<protein>
    <submittedName>
        <fullName evidence="9">Uncharacterized protein</fullName>
    </submittedName>
</protein>
<evidence type="ECO:0000256" key="8">
    <source>
        <dbReference type="SAM" id="Phobius"/>
    </source>
</evidence>
<evidence type="ECO:0000256" key="3">
    <source>
        <dbReference type="ARBA" id="ARBA00022475"/>
    </source>
</evidence>
<evidence type="ECO:0000256" key="6">
    <source>
        <dbReference type="ARBA" id="ARBA00023136"/>
    </source>
</evidence>
<feature type="transmembrane region" description="Helical" evidence="8">
    <location>
        <begin position="697"/>
        <end position="719"/>
    </location>
</feature>
<evidence type="ECO:0000313" key="9">
    <source>
        <dbReference type="EMBL" id="KAK3507749.1"/>
    </source>
</evidence>
<dbReference type="PANTHER" id="PTHR21444:SF17">
    <property type="entry name" value="STIMULATED BY RETINOIC ACID GENE 6 PROTEIN-LIKE"/>
    <property type="match status" value="1"/>
</dbReference>